<gene>
    <name evidence="14" type="ORF">DGAL_LOCUS11660</name>
</gene>
<dbReference type="GO" id="GO:0000166">
    <property type="term" value="F:nucleotide binding"/>
    <property type="evidence" value="ECO:0007669"/>
    <property type="project" value="UniProtKB-KW"/>
</dbReference>
<comment type="caution">
    <text evidence="14">The sequence shown here is derived from an EMBL/GenBank/DDBJ whole genome shotgun (WGS) entry which is preliminary data.</text>
</comment>
<reference evidence="14" key="1">
    <citation type="submission" date="2021-11" db="EMBL/GenBank/DDBJ databases">
        <authorList>
            <person name="Schell T."/>
        </authorList>
    </citation>
    <scope>NUCLEOTIDE SEQUENCE</scope>
    <source>
        <strain evidence="14">M5</strain>
    </source>
</reference>
<dbReference type="EMBL" id="CAKKLH010000282">
    <property type="protein sequence ID" value="CAH0108289.1"/>
    <property type="molecule type" value="Genomic_DNA"/>
</dbReference>
<evidence type="ECO:0000259" key="13">
    <source>
        <dbReference type="Pfam" id="PF02434"/>
    </source>
</evidence>
<dbReference type="GO" id="GO:0016020">
    <property type="term" value="C:membrane"/>
    <property type="evidence" value="ECO:0007669"/>
    <property type="project" value="UniProtKB-SubCell"/>
</dbReference>
<evidence type="ECO:0000256" key="4">
    <source>
        <dbReference type="ARBA" id="ARBA00012557"/>
    </source>
</evidence>
<evidence type="ECO:0000256" key="3">
    <source>
        <dbReference type="ARBA" id="ARBA00006462"/>
    </source>
</evidence>
<evidence type="ECO:0000256" key="12">
    <source>
        <dbReference type="SAM" id="Phobius"/>
    </source>
</evidence>
<dbReference type="OrthoDB" id="414175at2759"/>
<dbReference type="PANTHER" id="PTHR23033:SF14">
    <property type="entry name" value="GLYCOPROTEIN-N-ACETYLGALACTOSAMINE 3-BETA-GALACTOSYLTRANSFERASE 1-RELATED"/>
    <property type="match status" value="1"/>
</dbReference>
<comment type="pathway">
    <text evidence="2">Protein modification; protein glycosylation.</text>
</comment>
<dbReference type="PANTHER" id="PTHR23033">
    <property type="entry name" value="BETA1,3-GALACTOSYLTRANSFERASE"/>
    <property type="match status" value="1"/>
</dbReference>
<evidence type="ECO:0000256" key="1">
    <source>
        <dbReference type="ARBA" id="ARBA00004606"/>
    </source>
</evidence>
<evidence type="ECO:0000256" key="6">
    <source>
        <dbReference type="ARBA" id="ARBA00022679"/>
    </source>
</evidence>
<protein>
    <recommendedName>
        <fullName evidence="4">N-acetylgalactosaminide beta-1,3-galactosyltransferase</fullName>
        <ecNumber evidence="4">2.4.1.122</ecNumber>
    </recommendedName>
</protein>
<keyword evidence="10 12" id="KW-1133">Transmembrane helix</keyword>
<dbReference type="AlphaFoldDB" id="A0A8J2RYW7"/>
<keyword evidence="7 12" id="KW-0812">Transmembrane</keyword>
<accession>A0A8J2RYW7</accession>
<keyword evidence="11 12" id="KW-0472">Membrane</keyword>
<dbReference type="EC" id="2.4.1.122" evidence="4"/>
<comment type="subcellular location">
    <subcellularLocation>
        <location evidence="1">Membrane</location>
        <topology evidence="1">Single-pass type II membrane protein</topology>
    </subcellularLocation>
</comment>
<evidence type="ECO:0000256" key="10">
    <source>
        <dbReference type="ARBA" id="ARBA00022989"/>
    </source>
</evidence>
<feature type="domain" description="Fringe-like glycosyltransferase" evidence="13">
    <location>
        <begin position="69"/>
        <end position="226"/>
    </location>
</feature>
<dbReference type="InterPro" id="IPR026050">
    <property type="entry name" value="C1GALT1/C1GALT1_chp1"/>
</dbReference>
<feature type="transmembrane region" description="Helical" evidence="12">
    <location>
        <begin position="12"/>
        <end position="38"/>
    </location>
</feature>
<keyword evidence="8" id="KW-0547">Nucleotide-binding</keyword>
<keyword evidence="15" id="KW-1185">Reference proteome</keyword>
<comment type="similarity">
    <text evidence="3">Belongs to the glycosyltransferase 31 family. Beta3-Gal-T subfamily.</text>
</comment>
<dbReference type="GO" id="GO:0016263">
    <property type="term" value="F:glycoprotein-N-acetylgalactosamine 3-beta-galactosyltransferase activity"/>
    <property type="evidence" value="ECO:0007669"/>
    <property type="project" value="UniProtKB-EC"/>
</dbReference>
<evidence type="ECO:0000313" key="14">
    <source>
        <dbReference type="EMBL" id="CAH0108289.1"/>
    </source>
</evidence>
<dbReference type="InterPro" id="IPR003378">
    <property type="entry name" value="Fringe-like_glycosylTrfase"/>
</dbReference>
<evidence type="ECO:0000256" key="8">
    <source>
        <dbReference type="ARBA" id="ARBA00022741"/>
    </source>
</evidence>
<name>A0A8J2RYW7_9CRUS</name>
<dbReference type="Proteomes" id="UP000789390">
    <property type="component" value="Unassembled WGS sequence"/>
</dbReference>
<evidence type="ECO:0000313" key="15">
    <source>
        <dbReference type="Proteomes" id="UP000789390"/>
    </source>
</evidence>
<evidence type="ECO:0000256" key="5">
    <source>
        <dbReference type="ARBA" id="ARBA00022676"/>
    </source>
</evidence>
<evidence type="ECO:0000256" key="9">
    <source>
        <dbReference type="ARBA" id="ARBA00022968"/>
    </source>
</evidence>
<organism evidence="14 15">
    <name type="scientific">Daphnia galeata</name>
    <dbReference type="NCBI Taxonomy" id="27404"/>
    <lineage>
        <taxon>Eukaryota</taxon>
        <taxon>Metazoa</taxon>
        <taxon>Ecdysozoa</taxon>
        <taxon>Arthropoda</taxon>
        <taxon>Crustacea</taxon>
        <taxon>Branchiopoda</taxon>
        <taxon>Diplostraca</taxon>
        <taxon>Cladocera</taxon>
        <taxon>Anomopoda</taxon>
        <taxon>Daphniidae</taxon>
        <taxon>Daphnia</taxon>
    </lineage>
</organism>
<evidence type="ECO:0000256" key="7">
    <source>
        <dbReference type="ARBA" id="ARBA00022692"/>
    </source>
</evidence>
<dbReference type="FunFam" id="3.90.550.50:FF:000033">
    <property type="entry name" value="GD23186"/>
    <property type="match status" value="1"/>
</dbReference>
<sequence>MNSIKRYVQYSKLNLCIVLSKGILIGFVLGTLTIHLFASSSQYMSIKNDLSQHPIVYQTDEPIHLKTKRSRILCWITTSPKTHLRAQLIKDTWGRRCDKLLFMSSTQDDTLPDAIVLPSTVNDTYENLWGKTQEALKYLYLHHLDDAEWFYKADDDTYAIIENMRYLLSEFDASSALHLGFKYKNPGVQQGFMSGGSGYVLTKEAIARFVKIGLPKLNSSNISENANVDLCVSGSKGLEDLNLGSCLEILNVTAGDSRDDNKKERFLPLSLENMICGHLNNTDNNFLQQWAFYPLKPGIDCCSPYAVSFHYVEDYELKVYEYLIYGLRLYERNTKS</sequence>
<dbReference type="Pfam" id="PF02434">
    <property type="entry name" value="Fringe"/>
    <property type="match status" value="1"/>
</dbReference>
<keyword evidence="6" id="KW-0808">Transferase</keyword>
<keyword evidence="9" id="KW-0735">Signal-anchor</keyword>
<dbReference type="Gene3D" id="3.90.550.50">
    <property type="match status" value="1"/>
</dbReference>
<keyword evidence="5" id="KW-0328">Glycosyltransferase</keyword>
<evidence type="ECO:0000256" key="11">
    <source>
        <dbReference type="ARBA" id="ARBA00023136"/>
    </source>
</evidence>
<evidence type="ECO:0000256" key="2">
    <source>
        <dbReference type="ARBA" id="ARBA00004922"/>
    </source>
</evidence>
<proteinExistence type="inferred from homology"/>